<proteinExistence type="inferred from homology"/>
<keyword evidence="1 3" id="KW-0489">Methyltransferase</keyword>
<evidence type="ECO:0000313" key="8">
    <source>
        <dbReference type="Proteomes" id="UP000261140"/>
    </source>
</evidence>
<evidence type="ECO:0000313" key="7">
    <source>
        <dbReference type="Proteomes" id="UP000223709"/>
    </source>
</evidence>
<keyword evidence="1" id="KW-0285">Flavoprotein</keyword>
<dbReference type="Proteomes" id="UP000220438">
    <property type="component" value="Unassembled WGS sequence"/>
</dbReference>
<evidence type="ECO:0000313" key="2">
    <source>
        <dbReference type="EMBL" id="ATL88832.1"/>
    </source>
</evidence>
<dbReference type="GO" id="GO:0032259">
    <property type="term" value="P:methylation"/>
    <property type="evidence" value="ECO:0007669"/>
    <property type="project" value="UniProtKB-KW"/>
</dbReference>
<dbReference type="EMBL" id="QVEQ01000001">
    <property type="protein sequence ID" value="RGB73622.1"/>
    <property type="molecule type" value="Genomic_DNA"/>
</dbReference>
<dbReference type="KEGG" id="fpra:CG447_15020"/>
<keyword evidence="1" id="KW-0521">NADP</keyword>
<dbReference type="Pfam" id="PF02511">
    <property type="entry name" value="Thy1"/>
    <property type="match status" value="1"/>
</dbReference>
<keyword evidence="1" id="KW-0545">Nucleotide biosynthesis</keyword>
<comment type="function">
    <text evidence="1">Catalyzes the reductive methylation of 2'-deoxyuridine-5'-monophosphate (dUMP) to 2'-deoxythymidine-5'-monophosphate (dTMP) while utilizing 5,10-methylenetetrahydrofolate (mTHF) as the methyl donor, and NADPH and FADH(2) as the reductant.</text>
</comment>
<reference evidence="2 7" key="2">
    <citation type="submission" date="2017-10" db="EMBL/GenBank/DDBJ databases">
        <title>Complete Genome Sequence of Faecalibacterium prausnitzii isolated from the gut of healthy adult Indian.</title>
        <authorList>
            <person name="Bag S."/>
            <person name="Ghosh T.S."/>
            <person name="Das B."/>
        </authorList>
    </citation>
    <scope>NUCLEOTIDE SEQUENCE [LARGE SCALE GENOMIC DNA]</scope>
    <source>
        <strain evidence="2 7">Indica</strain>
    </source>
</reference>
<dbReference type="Proteomes" id="UP000461506">
    <property type="component" value="Unassembled WGS sequence"/>
</dbReference>
<reference evidence="5 8" key="3">
    <citation type="submission" date="2018-08" db="EMBL/GenBank/DDBJ databases">
        <title>A genome reference for cultivated species of the human gut microbiota.</title>
        <authorList>
            <person name="Zou Y."/>
            <person name="Xue W."/>
            <person name="Luo G."/>
        </authorList>
    </citation>
    <scope>NUCLEOTIDE SEQUENCE [LARGE SCALE GENOMIC DNA]</scope>
    <source>
        <strain evidence="5 8">AF36-11AT</strain>
    </source>
</reference>
<dbReference type="GO" id="GO:0006235">
    <property type="term" value="P:dTTP biosynthetic process"/>
    <property type="evidence" value="ECO:0007669"/>
    <property type="project" value="UniProtKB-UniRule"/>
</dbReference>
<evidence type="ECO:0000313" key="9">
    <source>
        <dbReference type="Proteomes" id="UP000461506"/>
    </source>
</evidence>
<comment type="catalytic activity">
    <reaction evidence="1">
        <text>dUMP + (6R)-5,10-methylene-5,6,7,8-tetrahydrofolate + NADPH + H(+) = dTMP + (6S)-5,6,7,8-tetrahydrofolate + NADP(+)</text>
        <dbReference type="Rhea" id="RHEA:29043"/>
        <dbReference type="ChEBI" id="CHEBI:15378"/>
        <dbReference type="ChEBI" id="CHEBI:15636"/>
        <dbReference type="ChEBI" id="CHEBI:57453"/>
        <dbReference type="ChEBI" id="CHEBI:57783"/>
        <dbReference type="ChEBI" id="CHEBI:58349"/>
        <dbReference type="ChEBI" id="CHEBI:63528"/>
        <dbReference type="ChEBI" id="CHEBI:246422"/>
        <dbReference type="EC" id="2.1.1.148"/>
    </reaction>
</comment>
<feature type="binding site" evidence="1">
    <location>
        <position position="188"/>
    </location>
    <ligand>
        <name>FAD</name>
        <dbReference type="ChEBI" id="CHEBI:57692"/>
        <note>ligand shared between neighboring subunits</note>
    </ligand>
</feature>
<evidence type="ECO:0000313" key="3">
    <source>
        <dbReference type="EMBL" id="MSC63424.1"/>
    </source>
</evidence>
<comment type="cofactor">
    <cofactor evidence="1">
        <name>FAD</name>
        <dbReference type="ChEBI" id="CHEBI:57692"/>
    </cofactor>
    <text evidence="1">Binds 4 FAD per tetramer. Each FAD binding site is formed by three monomers.</text>
</comment>
<feature type="binding site" evidence="1">
    <location>
        <position position="193"/>
    </location>
    <ligand>
        <name>dUMP</name>
        <dbReference type="ChEBI" id="CHEBI:246422"/>
        <note>ligand shared between dimeric partners</note>
    </ligand>
</feature>
<dbReference type="GO" id="GO:0004799">
    <property type="term" value="F:thymidylate synthase activity"/>
    <property type="evidence" value="ECO:0007669"/>
    <property type="project" value="TreeGrafter"/>
</dbReference>
<evidence type="ECO:0000313" key="4">
    <source>
        <dbReference type="EMBL" id="PDX88356.1"/>
    </source>
</evidence>
<keyword evidence="1" id="KW-0274">FAD</keyword>
<dbReference type="EC" id="2.1.1.148" evidence="1"/>
<dbReference type="PANTHER" id="PTHR34934:SF1">
    <property type="entry name" value="FLAVIN-DEPENDENT THYMIDYLATE SYNTHASE"/>
    <property type="match status" value="1"/>
</dbReference>
<dbReference type="GO" id="GO:0050797">
    <property type="term" value="F:thymidylate synthase (FAD) activity"/>
    <property type="evidence" value="ECO:0007669"/>
    <property type="project" value="UniProtKB-UniRule"/>
</dbReference>
<comment type="subunit">
    <text evidence="1">Homotetramer.</text>
</comment>
<organism evidence="4 6">
    <name type="scientific">Faecalibacterium prausnitzii</name>
    <dbReference type="NCBI Taxonomy" id="853"/>
    <lineage>
        <taxon>Bacteria</taxon>
        <taxon>Bacillati</taxon>
        <taxon>Bacillota</taxon>
        <taxon>Clostridia</taxon>
        <taxon>Eubacteriales</taxon>
        <taxon>Oscillospiraceae</taxon>
        <taxon>Faecalibacterium</taxon>
    </lineage>
</organism>
<feature type="binding site" description="in other chain" evidence="1">
    <location>
        <begin position="90"/>
        <end position="92"/>
    </location>
    <ligand>
        <name>dUMP</name>
        <dbReference type="ChEBI" id="CHEBI:246422"/>
        <note>ligand shared between dimeric partners</note>
    </ligand>
</feature>
<dbReference type="InterPro" id="IPR003669">
    <property type="entry name" value="Thymidylate_synthase_ThyX"/>
</dbReference>
<keyword evidence="1 3" id="KW-0808">Transferase</keyword>
<dbReference type="SUPFAM" id="SSF69796">
    <property type="entry name" value="Thymidylate synthase-complementing protein Thy1"/>
    <property type="match status" value="1"/>
</dbReference>
<dbReference type="EMBL" id="CP023819">
    <property type="protein sequence ID" value="ATL88832.1"/>
    <property type="molecule type" value="Genomic_DNA"/>
</dbReference>
<name>A0A2A7BAF8_9FIRM</name>
<sequence length="259" mass="28841">MMTVRLIAHTPEPEKVVAAAAKLCYSDAHITDLLDGLTEEKTAKFLTMLSDLGHASPIEHASFTFGIEGVSRTLLAQITRHRIASFSVQSQRYVRLDDFHYVIPPEIEAIPEAKAAFLESMDEDAKRYLDLAKKLEDGHTARLMAEGMPEKQARAKASKQANEDARFVLPNACETKMVVTMNARSLQNFFHLRCCSRAQWEIRQLAEEMFRLVYPVAPHIFAKAGPACVSGPCPEGKMCCGRTAEVRAKYEAIKQEAGV</sequence>
<comment type="similarity">
    <text evidence="1">Belongs to the thymidylate synthase ThyX family.</text>
</comment>
<comment type="caution">
    <text evidence="1">Lacks conserved residue(s) required for the propagation of feature annotation.</text>
</comment>
<feature type="binding site" evidence="1">
    <location>
        <position position="56"/>
    </location>
    <ligand>
        <name>FAD</name>
        <dbReference type="ChEBI" id="CHEBI:57692"/>
        <note>ligand shared between neighboring subunits</note>
    </ligand>
</feature>
<evidence type="ECO:0000313" key="5">
    <source>
        <dbReference type="EMBL" id="RGB73622.1"/>
    </source>
</evidence>
<feature type="binding site" description="in other chain" evidence="1">
    <location>
        <position position="166"/>
    </location>
    <ligand>
        <name>dUMP</name>
        <dbReference type="ChEBI" id="CHEBI:246422"/>
        <note>ligand shared between dimeric partners</note>
    </ligand>
</feature>
<comment type="pathway">
    <text evidence="1">Pyrimidine metabolism; dTTP biosynthesis.</text>
</comment>
<dbReference type="Proteomes" id="UP000261140">
    <property type="component" value="Unassembled WGS sequence"/>
</dbReference>
<dbReference type="EMBL" id="NOUW01000040">
    <property type="protein sequence ID" value="PDX88356.1"/>
    <property type="molecule type" value="Genomic_DNA"/>
</dbReference>
<dbReference type="CDD" id="cd20175">
    <property type="entry name" value="ThyX"/>
    <property type="match status" value="1"/>
</dbReference>
<dbReference type="GO" id="GO:0006231">
    <property type="term" value="P:dTMP biosynthetic process"/>
    <property type="evidence" value="ECO:0007669"/>
    <property type="project" value="UniProtKB-UniRule"/>
</dbReference>
<dbReference type="PROSITE" id="PS51331">
    <property type="entry name" value="THYX"/>
    <property type="match status" value="1"/>
</dbReference>
<feature type="binding site" evidence="1">
    <location>
        <begin position="80"/>
        <end position="82"/>
    </location>
    <ligand>
        <name>FAD</name>
        <dbReference type="ChEBI" id="CHEBI:57692"/>
        <note>ligand shared between neighboring subunits</note>
    </ligand>
</feature>
<dbReference type="GeneID" id="90660466"/>
<reference evidence="3 9" key="4">
    <citation type="journal article" date="2019" name="Nat. Med.">
        <title>A library of human gut bacterial isolates paired with longitudinal multiomics data enables mechanistic microbiome research.</title>
        <authorList>
            <person name="Poyet M."/>
            <person name="Groussin M."/>
            <person name="Gibbons S.M."/>
            <person name="Avila-Pacheco J."/>
            <person name="Jiang X."/>
            <person name="Kearney S.M."/>
            <person name="Perrotta A.R."/>
            <person name="Berdy B."/>
            <person name="Zhao S."/>
            <person name="Lieberman T.D."/>
            <person name="Swanson P.K."/>
            <person name="Smith M."/>
            <person name="Roesemann S."/>
            <person name="Alexander J.E."/>
            <person name="Rich S.A."/>
            <person name="Livny J."/>
            <person name="Vlamakis H."/>
            <person name="Clish C."/>
            <person name="Bullock K."/>
            <person name="Deik A."/>
            <person name="Scott J."/>
            <person name="Pierce K.A."/>
            <person name="Xavier R.J."/>
            <person name="Alm E.J."/>
        </authorList>
    </citation>
    <scope>NUCLEOTIDE SEQUENCE [LARGE SCALE GENOMIC DNA]</scope>
    <source>
        <strain evidence="3 9">BIOML-A1</strain>
    </source>
</reference>
<dbReference type="NCBIfam" id="TIGR02170">
    <property type="entry name" value="thyX"/>
    <property type="match status" value="1"/>
</dbReference>
<dbReference type="AlphaFoldDB" id="A0A2A7BAF8"/>
<dbReference type="UniPathway" id="UPA00575"/>
<accession>A0A2A7BAF8</accession>
<dbReference type="EMBL" id="WKQN01000007">
    <property type="protein sequence ID" value="MSC63424.1"/>
    <property type="molecule type" value="Genomic_DNA"/>
</dbReference>
<dbReference type="GO" id="GO:0050660">
    <property type="term" value="F:flavin adenine dinucleotide binding"/>
    <property type="evidence" value="ECO:0007669"/>
    <property type="project" value="UniProtKB-UniRule"/>
</dbReference>
<dbReference type="PANTHER" id="PTHR34934">
    <property type="entry name" value="FLAVIN-DEPENDENT THYMIDYLATE SYNTHASE"/>
    <property type="match status" value="1"/>
</dbReference>
<dbReference type="InterPro" id="IPR036098">
    <property type="entry name" value="Thymidylate_synthase_ThyX_sf"/>
</dbReference>
<protein>
    <recommendedName>
        <fullName evidence="1">Flavin-dependent thymidylate synthase</fullName>
        <shortName evidence="1">FDTS</shortName>
        <ecNumber evidence="1">2.1.1.148</ecNumber>
    </recommendedName>
    <alternativeName>
        <fullName evidence="1">FAD-dependent thymidylate synthase</fullName>
    </alternativeName>
    <alternativeName>
        <fullName evidence="1">Thymidylate synthase ThyX</fullName>
        <shortName evidence="1">TS</shortName>
        <shortName evidence="1">TSase</shortName>
    </alternativeName>
</protein>
<dbReference type="RefSeq" id="WP_005936154.1">
    <property type="nucleotide sequence ID" value="NZ_CABVEJ010000001.1"/>
</dbReference>
<dbReference type="HAMAP" id="MF_01408">
    <property type="entry name" value="ThyX"/>
    <property type="match status" value="1"/>
</dbReference>
<dbReference type="Gene3D" id="3.30.1360.170">
    <property type="match status" value="1"/>
</dbReference>
<feature type="active site" description="Involved in ionization of N3 of dUMP, leading to its activation" evidence="1">
    <location>
        <position position="193"/>
    </location>
</feature>
<evidence type="ECO:0000256" key="1">
    <source>
        <dbReference type="HAMAP-Rule" id="MF_01408"/>
    </source>
</evidence>
<dbReference type="Proteomes" id="UP000223709">
    <property type="component" value="Chromosome"/>
</dbReference>
<gene>
    <name evidence="1" type="primary">thyX</name>
    <name evidence="4" type="ORF">CHR61_13440</name>
    <name evidence="2" type="ORF">CRH10_00155</name>
    <name evidence="5" type="ORF">DWZ89_02205</name>
    <name evidence="3" type="ORF">GKD95_08805</name>
</gene>
<evidence type="ECO:0000313" key="6">
    <source>
        <dbReference type="Proteomes" id="UP000220438"/>
    </source>
</evidence>
<reference evidence="4 6" key="1">
    <citation type="journal article" date="2017" name="Front. Microbiol.">
        <title>New Insights into the Diversity of the Genus Faecalibacterium.</title>
        <authorList>
            <person name="Benevides L."/>
            <person name="Burman S."/>
            <person name="Martin R."/>
            <person name="Robert V."/>
            <person name="Thomas M."/>
            <person name="Miquel S."/>
            <person name="Chain F."/>
            <person name="Sokol H."/>
            <person name="Bermudez-Humaran L.G."/>
            <person name="Morrison M."/>
            <person name="Langella P."/>
            <person name="Azevedo V.A."/>
            <person name="Chatel J.M."/>
            <person name="Soares S."/>
        </authorList>
    </citation>
    <scope>NUCLEOTIDE SEQUENCE [LARGE SCALE GENOMIC DNA]</scope>
    <source>
        <strain evidence="4 6">AHMP21</strain>
    </source>
</reference>
<dbReference type="GO" id="GO:0070402">
    <property type="term" value="F:NADPH binding"/>
    <property type="evidence" value="ECO:0007669"/>
    <property type="project" value="TreeGrafter"/>
</dbReference>
<feature type="binding site" evidence="1">
    <location>
        <begin position="182"/>
        <end position="184"/>
    </location>
    <ligand>
        <name>FAD</name>
        <dbReference type="ChEBI" id="CHEBI:57692"/>
        <note>ligand shared between neighboring subunits</note>
    </ligand>
</feature>
<feature type="binding site" evidence="1">
    <location>
        <begin position="77"/>
        <end position="80"/>
    </location>
    <ligand>
        <name>dUMP</name>
        <dbReference type="ChEBI" id="CHEBI:246422"/>
        <note>ligand shared between dimeric partners</note>
    </ligand>
</feature>